<keyword evidence="1" id="KW-0805">Transcription regulation</keyword>
<dbReference type="Pfam" id="PF00249">
    <property type="entry name" value="Myb_DNA-binding"/>
    <property type="match status" value="2"/>
</dbReference>
<accession>A2FT12</accession>
<dbReference type="InParanoid" id="A2FT12"/>
<dbReference type="EMBL" id="DS114000">
    <property type="protein sequence ID" value="EAX91949.1"/>
    <property type="molecule type" value="Genomic_DNA"/>
</dbReference>
<feature type="domain" description="HTH myb-type" evidence="6">
    <location>
        <begin position="132"/>
        <end position="187"/>
    </location>
</feature>
<proteinExistence type="predicted"/>
<evidence type="ECO:0000259" key="6">
    <source>
        <dbReference type="PROSITE" id="PS51294"/>
    </source>
</evidence>
<organism evidence="7 8">
    <name type="scientific">Trichomonas vaginalis (strain ATCC PRA-98 / G3)</name>
    <dbReference type="NCBI Taxonomy" id="412133"/>
    <lineage>
        <taxon>Eukaryota</taxon>
        <taxon>Metamonada</taxon>
        <taxon>Parabasalia</taxon>
        <taxon>Trichomonadida</taxon>
        <taxon>Trichomonadidae</taxon>
        <taxon>Trichomonas</taxon>
    </lineage>
</organism>
<sequence>MSDNTSENLYNELMVGVAHNQIQEIRVLFYKYILNSITIDEARKSCKEITGSTDCIEKLHKFIELQDTPLIYNNKFEFSSIRKNNSWSSIEDQRLISAIHKYGTSNWGLIRDFIGTKRSSAQCSQRWLRSLNPLINKSHWTPEEDYRLLNAVQKFGEKSWTKIAAELSGRTDCQCRYRYQQIAKKFPADLGVNANDYISKYCTECIMKNSEINKEENPPAKIIKDDNDVSIFEMMTELFE</sequence>
<evidence type="ECO:0000259" key="5">
    <source>
        <dbReference type="PROSITE" id="PS50090"/>
    </source>
</evidence>
<keyword evidence="2 7" id="KW-0238">DNA-binding</keyword>
<dbReference type="InterPro" id="IPR001005">
    <property type="entry name" value="SANT/Myb"/>
</dbReference>
<dbReference type="InterPro" id="IPR017930">
    <property type="entry name" value="Myb_dom"/>
</dbReference>
<dbReference type="VEuPathDB" id="TrichDB:TVAG_375760"/>
<dbReference type="KEGG" id="tva:4749656"/>
<dbReference type="Gene3D" id="1.10.10.60">
    <property type="entry name" value="Homeodomain-like"/>
    <property type="match status" value="2"/>
</dbReference>
<dbReference type="VEuPathDB" id="TrichDB:TVAGG3_0459800"/>
<evidence type="ECO:0000256" key="2">
    <source>
        <dbReference type="ARBA" id="ARBA00023125"/>
    </source>
</evidence>
<dbReference type="PANTHER" id="PTHR46621">
    <property type="entry name" value="SNRNA-ACTIVATING PROTEIN COMPLEX SUBUNIT 4"/>
    <property type="match status" value="1"/>
</dbReference>
<keyword evidence="8" id="KW-1185">Reference proteome</keyword>
<dbReference type="PROSITE" id="PS51294">
    <property type="entry name" value="HTH_MYB"/>
    <property type="match status" value="2"/>
</dbReference>
<evidence type="ECO:0000313" key="7">
    <source>
        <dbReference type="EMBL" id="EAX91949.1"/>
    </source>
</evidence>
<reference evidence="7" key="2">
    <citation type="journal article" date="2007" name="Science">
        <title>Draft genome sequence of the sexually transmitted pathogen Trichomonas vaginalis.</title>
        <authorList>
            <person name="Carlton J.M."/>
            <person name="Hirt R.P."/>
            <person name="Silva J.C."/>
            <person name="Delcher A.L."/>
            <person name="Schatz M."/>
            <person name="Zhao Q."/>
            <person name="Wortman J.R."/>
            <person name="Bidwell S.L."/>
            <person name="Alsmark U.C.M."/>
            <person name="Besteiro S."/>
            <person name="Sicheritz-Ponten T."/>
            <person name="Noel C.J."/>
            <person name="Dacks J.B."/>
            <person name="Foster P.G."/>
            <person name="Simillion C."/>
            <person name="Van de Peer Y."/>
            <person name="Miranda-Saavedra D."/>
            <person name="Barton G.J."/>
            <person name="Westrop G.D."/>
            <person name="Mueller S."/>
            <person name="Dessi D."/>
            <person name="Fiori P.L."/>
            <person name="Ren Q."/>
            <person name="Paulsen I."/>
            <person name="Zhang H."/>
            <person name="Bastida-Corcuera F.D."/>
            <person name="Simoes-Barbosa A."/>
            <person name="Brown M.T."/>
            <person name="Hayes R.D."/>
            <person name="Mukherjee M."/>
            <person name="Okumura C.Y."/>
            <person name="Schneider R."/>
            <person name="Smith A.J."/>
            <person name="Vanacova S."/>
            <person name="Villalvazo M."/>
            <person name="Haas B.J."/>
            <person name="Pertea M."/>
            <person name="Feldblyum T.V."/>
            <person name="Utterback T.R."/>
            <person name="Shu C.L."/>
            <person name="Osoegawa K."/>
            <person name="de Jong P.J."/>
            <person name="Hrdy I."/>
            <person name="Horvathova L."/>
            <person name="Zubacova Z."/>
            <person name="Dolezal P."/>
            <person name="Malik S.B."/>
            <person name="Logsdon J.M. Jr."/>
            <person name="Henze K."/>
            <person name="Gupta A."/>
            <person name="Wang C.C."/>
            <person name="Dunne R.L."/>
            <person name="Upcroft J.A."/>
            <person name="Upcroft P."/>
            <person name="White O."/>
            <person name="Salzberg S.L."/>
            <person name="Tang P."/>
            <person name="Chiu C.-H."/>
            <person name="Lee Y.-S."/>
            <person name="Embley T.M."/>
            <person name="Coombs G.H."/>
            <person name="Mottram J.C."/>
            <person name="Tachezy J."/>
            <person name="Fraser-Liggett C.M."/>
            <person name="Johnson P.J."/>
        </authorList>
    </citation>
    <scope>NUCLEOTIDE SEQUENCE [LARGE SCALE GENOMIC DNA]</scope>
    <source>
        <strain evidence="7">G3</strain>
    </source>
</reference>
<dbReference type="SMART" id="SM00717">
    <property type="entry name" value="SANT"/>
    <property type="match status" value="2"/>
</dbReference>
<evidence type="ECO:0000256" key="3">
    <source>
        <dbReference type="ARBA" id="ARBA00023163"/>
    </source>
</evidence>
<dbReference type="CDD" id="cd00167">
    <property type="entry name" value="SANT"/>
    <property type="match status" value="2"/>
</dbReference>
<name>A2FT12_TRIV3</name>
<dbReference type="GO" id="GO:0000978">
    <property type="term" value="F:RNA polymerase II cis-regulatory region sequence-specific DNA binding"/>
    <property type="evidence" value="ECO:0000318"/>
    <property type="project" value="GO_Central"/>
</dbReference>
<evidence type="ECO:0000313" key="8">
    <source>
        <dbReference type="Proteomes" id="UP000001542"/>
    </source>
</evidence>
<gene>
    <name evidence="7" type="ORF">TVAG_375760</name>
</gene>
<dbReference type="InterPro" id="IPR009057">
    <property type="entry name" value="Homeodomain-like_sf"/>
</dbReference>
<dbReference type="SUPFAM" id="SSF46689">
    <property type="entry name" value="Homeodomain-like"/>
    <property type="match status" value="2"/>
</dbReference>
<feature type="domain" description="HTH myb-type" evidence="6">
    <location>
        <begin position="79"/>
        <end position="131"/>
    </location>
</feature>
<dbReference type="Proteomes" id="UP000001542">
    <property type="component" value="Unassembled WGS sequence"/>
</dbReference>
<dbReference type="PROSITE" id="PS50090">
    <property type="entry name" value="MYB_LIKE"/>
    <property type="match status" value="2"/>
</dbReference>
<dbReference type="GO" id="GO:0006355">
    <property type="term" value="P:regulation of DNA-templated transcription"/>
    <property type="evidence" value="ECO:0000318"/>
    <property type="project" value="GO_Central"/>
</dbReference>
<keyword evidence="3" id="KW-0804">Transcription</keyword>
<feature type="domain" description="Myb-like" evidence="5">
    <location>
        <begin position="79"/>
        <end position="131"/>
    </location>
</feature>
<keyword evidence="4" id="KW-0539">Nucleus</keyword>
<dbReference type="SMR" id="A2FT12"/>
<dbReference type="RefSeq" id="XP_001304879.1">
    <property type="nucleotide sequence ID" value="XM_001304878.1"/>
</dbReference>
<dbReference type="InterPro" id="IPR051575">
    <property type="entry name" value="Myb-like_DNA-bd"/>
</dbReference>
<evidence type="ECO:0000256" key="1">
    <source>
        <dbReference type="ARBA" id="ARBA00023015"/>
    </source>
</evidence>
<dbReference type="GO" id="GO:0000981">
    <property type="term" value="F:DNA-binding transcription factor activity, RNA polymerase II-specific"/>
    <property type="evidence" value="ECO:0000318"/>
    <property type="project" value="GO_Central"/>
</dbReference>
<feature type="domain" description="Myb-like" evidence="5">
    <location>
        <begin position="132"/>
        <end position="183"/>
    </location>
</feature>
<dbReference type="AlphaFoldDB" id="A2FT12"/>
<dbReference type="PANTHER" id="PTHR46621:SF1">
    <property type="entry name" value="SNRNA-ACTIVATING PROTEIN COMPLEX SUBUNIT 4"/>
    <property type="match status" value="1"/>
</dbReference>
<dbReference type="eggNOG" id="KOG0048">
    <property type="taxonomic scope" value="Eukaryota"/>
</dbReference>
<dbReference type="OrthoDB" id="2143914at2759"/>
<dbReference type="GO" id="GO:0005634">
    <property type="term" value="C:nucleus"/>
    <property type="evidence" value="ECO:0000318"/>
    <property type="project" value="GO_Central"/>
</dbReference>
<protein>
    <submittedName>
        <fullName evidence="7">Myb-like DNA-binding domain containing protein</fullName>
    </submittedName>
</protein>
<reference evidence="7" key="1">
    <citation type="submission" date="2006-10" db="EMBL/GenBank/DDBJ databases">
        <authorList>
            <person name="Amadeo P."/>
            <person name="Zhao Q."/>
            <person name="Wortman J."/>
            <person name="Fraser-Liggett C."/>
            <person name="Carlton J."/>
        </authorList>
    </citation>
    <scope>NUCLEOTIDE SEQUENCE</scope>
    <source>
        <strain evidence="7">G3</strain>
    </source>
</reference>
<evidence type="ECO:0000256" key="4">
    <source>
        <dbReference type="ARBA" id="ARBA00023242"/>
    </source>
</evidence>